<organism evidence="1 2">
    <name type="scientific">Aquimarina spongiae</name>
    <dbReference type="NCBI Taxonomy" id="570521"/>
    <lineage>
        <taxon>Bacteria</taxon>
        <taxon>Pseudomonadati</taxon>
        <taxon>Bacteroidota</taxon>
        <taxon>Flavobacteriia</taxon>
        <taxon>Flavobacteriales</taxon>
        <taxon>Flavobacteriaceae</taxon>
        <taxon>Aquimarina</taxon>
    </lineage>
</organism>
<evidence type="ECO:0000313" key="1">
    <source>
        <dbReference type="EMBL" id="SHI65506.1"/>
    </source>
</evidence>
<accession>A0A1M6CWY8</accession>
<protein>
    <submittedName>
        <fullName evidence="1">Uncharacterized protein</fullName>
    </submittedName>
</protein>
<dbReference type="Proteomes" id="UP000184432">
    <property type="component" value="Unassembled WGS sequence"/>
</dbReference>
<name>A0A1M6CWY8_9FLAO</name>
<sequence length="129" mass="15531">MHTLSKLLSDKELVYLSLTYQGVDKKAIAKKLRFKDNRTHRYIEKRIFDKLSVYNWHNAFRRAFYLQLLDRQDFLLIDIQKEASTISTEITEILNSTEIDDKEKELVIYLALLSFQIKIEYSYLFKEKE</sequence>
<dbReference type="InterPro" id="IPR016032">
    <property type="entry name" value="Sig_transdc_resp-reg_C-effctor"/>
</dbReference>
<dbReference type="AlphaFoldDB" id="A0A1M6CWY8"/>
<proteinExistence type="predicted"/>
<dbReference type="InterPro" id="IPR036388">
    <property type="entry name" value="WH-like_DNA-bd_sf"/>
</dbReference>
<keyword evidence="2" id="KW-1185">Reference proteome</keyword>
<dbReference type="Gene3D" id="1.10.10.10">
    <property type="entry name" value="Winged helix-like DNA-binding domain superfamily/Winged helix DNA-binding domain"/>
    <property type="match status" value="1"/>
</dbReference>
<dbReference type="STRING" id="570521.SAMN04488508_102324"/>
<evidence type="ECO:0000313" key="2">
    <source>
        <dbReference type="Proteomes" id="UP000184432"/>
    </source>
</evidence>
<reference evidence="2" key="1">
    <citation type="submission" date="2016-11" db="EMBL/GenBank/DDBJ databases">
        <authorList>
            <person name="Varghese N."/>
            <person name="Submissions S."/>
        </authorList>
    </citation>
    <scope>NUCLEOTIDE SEQUENCE [LARGE SCALE GENOMIC DNA]</scope>
    <source>
        <strain evidence="2">DSM 22623</strain>
    </source>
</reference>
<gene>
    <name evidence="1" type="ORF">SAMN04488508_102324</name>
</gene>
<dbReference type="GO" id="GO:0006355">
    <property type="term" value="P:regulation of DNA-templated transcription"/>
    <property type="evidence" value="ECO:0007669"/>
    <property type="project" value="InterPro"/>
</dbReference>
<dbReference type="SUPFAM" id="SSF46894">
    <property type="entry name" value="C-terminal effector domain of the bipartite response regulators"/>
    <property type="match status" value="1"/>
</dbReference>
<dbReference type="EMBL" id="FQYP01000002">
    <property type="protein sequence ID" value="SHI65506.1"/>
    <property type="molecule type" value="Genomic_DNA"/>
</dbReference>
<dbReference type="GO" id="GO:0003677">
    <property type="term" value="F:DNA binding"/>
    <property type="evidence" value="ECO:0007669"/>
    <property type="project" value="InterPro"/>
</dbReference>